<dbReference type="CDD" id="cd00303">
    <property type="entry name" value="retropepsin_like"/>
    <property type="match status" value="1"/>
</dbReference>
<dbReference type="Gene3D" id="2.40.70.10">
    <property type="entry name" value="Acid Proteases"/>
    <property type="match status" value="1"/>
</dbReference>
<protein>
    <recommendedName>
        <fullName evidence="1">RNA-directed DNA polymerase</fullName>
        <ecNumber evidence="1">2.7.7.49</ecNumber>
    </recommendedName>
</protein>
<gene>
    <name evidence="11" type="ORF">Ahy_A02g008010</name>
</gene>
<dbReference type="InterPro" id="IPR021109">
    <property type="entry name" value="Peptidase_aspartic_dom_sf"/>
</dbReference>
<keyword evidence="7" id="KW-0695">RNA-directed DNA polymerase</keyword>
<dbReference type="InterPro" id="IPR050951">
    <property type="entry name" value="Retrovirus_Pol_polyprotein"/>
</dbReference>
<evidence type="ECO:0000313" key="11">
    <source>
        <dbReference type="EMBL" id="RYR73587.1"/>
    </source>
</evidence>
<evidence type="ECO:0000256" key="4">
    <source>
        <dbReference type="ARBA" id="ARBA00022722"/>
    </source>
</evidence>
<evidence type="ECO:0000256" key="5">
    <source>
        <dbReference type="ARBA" id="ARBA00022759"/>
    </source>
</evidence>
<dbReference type="FunFam" id="3.30.70.270:FF:000020">
    <property type="entry name" value="Transposon Tf2-6 polyprotein-like Protein"/>
    <property type="match status" value="1"/>
</dbReference>
<dbReference type="GO" id="GO:0004519">
    <property type="term" value="F:endonuclease activity"/>
    <property type="evidence" value="ECO:0007669"/>
    <property type="project" value="UniProtKB-KW"/>
</dbReference>
<name>A0A445EDS7_ARAHY</name>
<keyword evidence="2" id="KW-0808">Transferase</keyword>
<evidence type="ECO:0000256" key="7">
    <source>
        <dbReference type="ARBA" id="ARBA00022918"/>
    </source>
</evidence>
<sequence length="1131" mass="129432">MGQDISELKSFRDDVRSTLRNHGEKLKWMEARVGELSQQAPKSTAVFPSDTKKNPKGEQKGVRWEECKAITTLKEVSEEEGIRSSEKESEILKEGVEEAKQEGENEQAKDMQKEGTLETYQPKAPFPQRLGGGEKGKTYSRFLETFKSLHINIPFLDILQQMPTHIKYLKELLSKKRVLKGGQTVIMNKECSALIKKDMISKKADPGSFHIPCIIGETTIDRGFCDLGASINVMPLTLMRKLQLNEVRSTDVIIQLADKTQKQAEGVAENVLVKVGNYFIPTDFVILDMEESYLHPIILGRPFLATAGAIIDVQKGELTLRLHDEKLVYNVFKAMSYPSESLKECMRVDVVDIVIQETFEETTKEVAEEEFTKEIEVSDMKAAETTMPSMPEKVKEEKEAPKPELKALPPNLKYAYLGSDESHPVIISSALSQEQEEELIKVLQAHQDAIGWTLADLKGISSSICMHKILLEEDARPSIQAQRRLNPTMKEVVQKEVMKLWQAGVIYPISDSPWVSPIHVVPKKGGITVVPNERNELIPTRTVTGWRMCIDYRKLNEATRKDHFPLPFMDQMLERLAGHAYYCFLDGYSGYNQIVVDPRDQEKTSFVCPYGVFAYRRMPFGLCNAPATFQRCMLSIFSDMIEKFIEVFMDDFSVFGDSFPSCLHHLALVLKRCQETNLVLNWEKCHFMVTEGIVLGHKISNRGIEVDRAKVELIEKLPPPSNVKAVRSFLGHAGFYRRFIRDFSKIAKPLSNLLVSDTPFVFDKNCMLAYKLLKQKLSSAPIIAPPDWNLPFELMCDASDLAIGAVLGQRKDNLVHVIYYASKVLNDNQRNYTTTEKELLAIVFAFDKFRSYLIGSKVIVFTNHSALKYLLAKQESKPRLIRWVLLLQEFDIEIKDKKGVENKVADHLSRIPYEEGSTQSTHINECFPDEQLMVIHKAPWFADIANFKATGSLPLEFNKHQRKKLVNDAKYFIWDEPYLFKKCSDGILRRCISEEEGREVLWDCHGSTYGGHFAGERRMLQIQELEEFRAEAYENAKIYKERAKKKHDSNIAPRKFEAGQKVFLYNSRLKLFPGKLKSRWSGPFLVTKVSQYGQVEIMEEKSKRTFTVNGQRLKHYLGDVEEKDKVKYHLN</sequence>
<dbReference type="EMBL" id="SDMP01000002">
    <property type="protein sequence ID" value="RYR73587.1"/>
    <property type="molecule type" value="Genomic_DNA"/>
</dbReference>
<evidence type="ECO:0000256" key="3">
    <source>
        <dbReference type="ARBA" id="ARBA00022695"/>
    </source>
</evidence>
<dbReference type="CDD" id="cd01647">
    <property type="entry name" value="RT_LTR"/>
    <property type="match status" value="1"/>
</dbReference>
<dbReference type="CDD" id="cd09274">
    <property type="entry name" value="RNase_HI_RT_Ty3"/>
    <property type="match status" value="1"/>
</dbReference>
<dbReference type="GO" id="GO:0003964">
    <property type="term" value="F:RNA-directed DNA polymerase activity"/>
    <property type="evidence" value="ECO:0007669"/>
    <property type="project" value="UniProtKB-KW"/>
</dbReference>
<dbReference type="AlphaFoldDB" id="A0A445EDS7"/>
<proteinExistence type="predicted"/>
<organism evidence="11 12">
    <name type="scientific">Arachis hypogaea</name>
    <name type="common">Peanut</name>
    <dbReference type="NCBI Taxonomy" id="3818"/>
    <lineage>
        <taxon>Eukaryota</taxon>
        <taxon>Viridiplantae</taxon>
        <taxon>Streptophyta</taxon>
        <taxon>Embryophyta</taxon>
        <taxon>Tracheophyta</taxon>
        <taxon>Spermatophyta</taxon>
        <taxon>Magnoliopsida</taxon>
        <taxon>eudicotyledons</taxon>
        <taxon>Gunneridae</taxon>
        <taxon>Pentapetalae</taxon>
        <taxon>rosids</taxon>
        <taxon>fabids</taxon>
        <taxon>Fabales</taxon>
        <taxon>Fabaceae</taxon>
        <taxon>Papilionoideae</taxon>
        <taxon>50 kb inversion clade</taxon>
        <taxon>dalbergioids sensu lato</taxon>
        <taxon>Dalbergieae</taxon>
        <taxon>Pterocarpus clade</taxon>
        <taxon>Arachis</taxon>
    </lineage>
</organism>
<keyword evidence="12" id="KW-1185">Reference proteome</keyword>
<dbReference type="PANTHER" id="PTHR37984:SF5">
    <property type="entry name" value="PROTEIN NYNRIN-LIKE"/>
    <property type="match status" value="1"/>
</dbReference>
<keyword evidence="6" id="KW-0378">Hydrolase</keyword>
<dbReference type="InterPro" id="IPR043128">
    <property type="entry name" value="Rev_trsase/Diguanyl_cyclase"/>
</dbReference>
<evidence type="ECO:0000313" key="12">
    <source>
        <dbReference type="Proteomes" id="UP000289738"/>
    </source>
</evidence>
<keyword evidence="3" id="KW-0548">Nucleotidyltransferase</keyword>
<dbReference type="PANTHER" id="PTHR37984">
    <property type="entry name" value="PROTEIN CBG26694"/>
    <property type="match status" value="1"/>
</dbReference>
<dbReference type="GO" id="GO:0016787">
    <property type="term" value="F:hydrolase activity"/>
    <property type="evidence" value="ECO:0007669"/>
    <property type="project" value="UniProtKB-KW"/>
</dbReference>
<feature type="region of interest" description="Disordered" evidence="8">
    <location>
        <begin position="34"/>
        <end position="64"/>
    </location>
</feature>
<keyword evidence="5" id="KW-0255">Endonuclease</keyword>
<dbReference type="Gene3D" id="3.10.10.10">
    <property type="entry name" value="HIV Type 1 Reverse Transcriptase, subunit A, domain 1"/>
    <property type="match status" value="1"/>
</dbReference>
<dbReference type="Pfam" id="PF00078">
    <property type="entry name" value="RVT_1"/>
    <property type="match status" value="1"/>
</dbReference>
<feature type="compositionally biased region" description="Basic and acidic residues" evidence="8">
    <location>
        <begin position="50"/>
        <end position="64"/>
    </location>
</feature>
<dbReference type="Pfam" id="PF17917">
    <property type="entry name" value="RT_RNaseH"/>
    <property type="match status" value="1"/>
</dbReference>
<evidence type="ECO:0000256" key="1">
    <source>
        <dbReference type="ARBA" id="ARBA00012493"/>
    </source>
</evidence>
<dbReference type="Gene3D" id="3.30.70.270">
    <property type="match status" value="2"/>
</dbReference>
<dbReference type="InterPro" id="IPR041373">
    <property type="entry name" value="RT_RNaseH"/>
</dbReference>
<dbReference type="InterPro" id="IPR000477">
    <property type="entry name" value="RT_dom"/>
</dbReference>
<dbReference type="InterPro" id="IPR043502">
    <property type="entry name" value="DNA/RNA_pol_sf"/>
</dbReference>
<reference evidence="11 12" key="1">
    <citation type="submission" date="2019-01" db="EMBL/GenBank/DDBJ databases">
        <title>Sequencing of cultivated peanut Arachis hypogaea provides insights into genome evolution and oil improvement.</title>
        <authorList>
            <person name="Chen X."/>
        </authorList>
    </citation>
    <scope>NUCLEOTIDE SEQUENCE [LARGE SCALE GENOMIC DNA]</scope>
    <source>
        <strain evidence="12">cv. Fuhuasheng</strain>
        <tissue evidence="11">Leaves</tissue>
    </source>
</reference>
<dbReference type="SUPFAM" id="SSF56672">
    <property type="entry name" value="DNA/RNA polymerases"/>
    <property type="match status" value="1"/>
</dbReference>
<feature type="domain" description="Reverse transcriptase" evidence="9">
    <location>
        <begin position="543"/>
        <end position="699"/>
    </location>
</feature>
<evidence type="ECO:0000256" key="8">
    <source>
        <dbReference type="SAM" id="MobiDB-lite"/>
    </source>
</evidence>
<keyword evidence="4" id="KW-0540">Nuclease</keyword>
<accession>A0A445EDS7</accession>
<evidence type="ECO:0000256" key="2">
    <source>
        <dbReference type="ARBA" id="ARBA00022679"/>
    </source>
</evidence>
<dbReference type="Proteomes" id="UP000289738">
    <property type="component" value="Chromosome A02"/>
</dbReference>
<evidence type="ECO:0000259" key="10">
    <source>
        <dbReference type="Pfam" id="PF17917"/>
    </source>
</evidence>
<feature type="domain" description="Reverse transcriptase RNase H-like" evidence="10">
    <location>
        <begin position="787"/>
        <end position="890"/>
    </location>
</feature>
<evidence type="ECO:0000259" key="9">
    <source>
        <dbReference type="Pfam" id="PF00078"/>
    </source>
</evidence>
<comment type="caution">
    <text evidence="11">The sequence shown here is derived from an EMBL/GenBank/DDBJ whole genome shotgun (WGS) entry which is preliminary data.</text>
</comment>
<evidence type="ECO:0000256" key="6">
    <source>
        <dbReference type="ARBA" id="ARBA00022801"/>
    </source>
</evidence>
<dbReference type="EC" id="2.7.7.49" evidence="1"/>